<dbReference type="InterPro" id="IPR015942">
    <property type="entry name" value="Asp/Glu/hydantoin_racemase"/>
</dbReference>
<accession>A0A1G8KIW2</accession>
<name>A0A1G8KIW2_9CLOT</name>
<dbReference type="EMBL" id="FNDZ01000002">
    <property type="protein sequence ID" value="SDI43371.1"/>
    <property type="molecule type" value="Genomic_DNA"/>
</dbReference>
<dbReference type="InterPro" id="IPR001920">
    <property type="entry name" value="Asp/Glu_race"/>
</dbReference>
<evidence type="ECO:0000313" key="1">
    <source>
        <dbReference type="EMBL" id="SDI43371.1"/>
    </source>
</evidence>
<sequence>MIAVIAGTPTDTQMGVDLLQKYGKAAKGYFVSKTPQEQSLLQVVYPEKLEHLARQVMTTAKEQGAEVLYVYCNSLAAAVDLKKLAKELSMLLITPLMVYEKMGAHYQALGVIAANNQSTHGIERAIQTENPSVHVIGTGMLKLVDAVEEGAAPDEIILRYQLSSLLHFYKNAGCEAVILGCTHFSYFYDALREISSLPVIDPGYEMMRMLP</sequence>
<reference evidence="1 2" key="1">
    <citation type="submission" date="2016-10" db="EMBL/GenBank/DDBJ databases">
        <authorList>
            <person name="de Groot N.N."/>
        </authorList>
    </citation>
    <scope>NUCLEOTIDE SEQUENCE [LARGE SCALE GENOMIC DNA]</scope>
    <source>
        <strain evidence="1 2">CGMCC 1.5058</strain>
    </source>
</reference>
<dbReference type="Pfam" id="PF01177">
    <property type="entry name" value="Asp_Glu_race"/>
    <property type="match status" value="1"/>
</dbReference>
<protein>
    <submittedName>
        <fullName evidence="1">Asp/Glu/Hydantoin racemase</fullName>
    </submittedName>
</protein>
<organism evidence="1 2">
    <name type="scientific">Proteiniclasticum ruminis</name>
    <dbReference type="NCBI Taxonomy" id="398199"/>
    <lineage>
        <taxon>Bacteria</taxon>
        <taxon>Bacillati</taxon>
        <taxon>Bacillota</taxon>
        <taxon>Clostridia</taxon>
        <taxon>Eubacteriales</taxon>
        <taxon>Clostridiaceae</taxon>
        <taxon>Proteiniclasticum</taxon>
    </lineage>
</organism>
<dbReference type="AlphaFoldDB" id="A0A1G8KIW2"/>
<proteinExistence type="predicted"/>
<gene>
    <name evidence="1" type="ORF">SAMN05421804_102333</name>
</gene>
<dbReference type="RefSeq" id="WP_031577877.1">
    <property type="nucleotide sequence ID" value="NZ_FNDZ01000002.1"/>
</dbReference>
<dbReference type="Proteomes" id="UP000183255">
    <property type="component" value="Unassembled WGS sequence"/>
</dbReference>
<dbReference type="GO" id="GO:0047661">
    <property type="term" value="F:amino-acid racemase activity"/>
    <property type="evidence" value="ECO:0007669"/>
    <property type="project" value="InterPro"/>
</dbReference>
<evidence type="ECO:0000313" key="2">
    <source>
        <dbReference type="Proteomes" id="UP000183255"/>
    </source>
</evidence>
<dbReference type="Gene3D" id="3.40.50.1860">
    <property type="match status" value="1"/>
</dbReference>
<dbReference type="SUPFAM" id="SSF53681">
    <property type="entry name" value="Aspartate/glutamate racemase"/>
    <property type="match status" value="1"/>
</dbReference>